<keyword evidence="1" id="KW-0472">Membrane</keyword>
<keyword evidence="3" id="KW-1185">Reference proteome</keyword>
<accession>A0A484LZ65</accession>
<keyword evidence="1" id="KW-1133">Transmembrane helix</keyword>
<evidence type="ECO:0000313" key="3">
    <source>
        <dbReference type="Proteomes" id="UP000595140"/>
    </source>
</evidence>
<evidence type="ECO:0000256" key="1">
    <source>
        <dbReference type="SAM" id="Phobius"/>
    </source>
</evidence>
<evidence type="ECO:0000313" key="2">
    <source>
        <dbReference type="EMBL" id="VFQ81216.1"/>
    </source>
</evidence>
<keyword evidence="1" id="KW-0812">Transmembrane</keyword>
<reference evidence="2 3" key="1">
    <citation type="submission" date="2018-04" db="EMBL/GenBank/DDBJ databases">
        <authorList>
            <person name="Vogel A."/>
        </authorList>
    </citation>
    <scope>NUCLEOTIDE SEQUENCE [LARGE SCALE GENOMIC DNA]</scope>
</reference>
<dbReference type="AlphaFoldDB" id="A0A484LZ65"/>
<dbReference type="EMBL" id="OOIL02002239">
    <property type="protein sequence ID" value="VFQ81216.1"/>
    <property type="molecule type" value="Genomic_DNA"/>
</dbReference>
<dbReference type="Proteomes" id="UP000595140">
    <property type="component" value="Unassembled WGS sequence"/>
</dbReference>
<feature type="transmembrane region" description="Helical" evidence="1">
    <location>
        <begin position="31"/>
        <end position="52"/>
    </location>
</feature>
<gene>
    <name evidence="2" type="ORF">CCAM_LOCUS22992</name>
</gene>
<organism evidence="2 3">
    <name type="scientific">Cuscuta campestris</name>
    <dbReference type="NCBI Taxonomy" id="132261"/>
    <lineage>
        <taxon>Eukaryota</taxon>
        <taxon>Viridiplantae</taxon>
        <taxon>Streptophyta</taxon>
        <taxon>Embryophyta</taxon>
        <taxon>Tracheophyta</taxon>
        <taxon>Spermatophyta</taxon>
        <taxon>Magnoliopsida</taxon>
        <taxon>eudicotyledons</taxon>
        <taxon>Gunneridae</taxon>
        <taxon>Pentapetalae</taxon>
        <taxon>asterids</taxon>
        <taxon>lamiids</taxon>
        <taxon>Solanales</taxon>
        <taxon>Convolvulaceae</taxon>
        <taxon>Cuscuteae</taxon>
        <taxon>Cuscuta</taxon>
        <taxon>Cuscuta subgen. Grammica</taxon>
        <taxon>Cuscuta sect. Cleistogrammica</taxon>
    </lineage>
</organism>
<sequence length="104" mass="12388">MTFWASVLFIIKVDAYACWNSFLKYNPSLWHLLLDIAFLCTLLVWHCSVRFLRAVFLFSLHYIVFNLHKIKTYIYKSDNCSVCSKLTLWFRNNMRAPNVASREV</sequence>
<proteinExistence type="predicted"/>
<protein>
    <submittedName>
        <fullName evidence="2">Uncharacterized protein</fullName>
    </submittedName>
</protein>
<name>A0A484LZ65_9ASTE</name>